<dbReference type="Gene3D" id="3.40.50.300">
    <property type="entry name" value="P-loop containing nucleotide triphosphate hydrolases"/>
    <property type="match status" value="2"/>
</dbReference>
<dbReference type="KEGG" id="ehn:H9Q80_13490"/>
<dbReference type="Pfam" id="PF12846">
    <property type="entry name" value="AAA_10"/>
    <property type="match status" value="1"/>
</dbReference>
<dbReference type="PANTHER" id="PTHR30121">
    <property type="entry name" value="UNCHARACTERIZED PROTEIN YJGR-RELATED"/>
    <property type="match status" value="1"/>
</dbReference>
<organism evidence="3 4">
    <name type="scientific">[Eubacterium] hominis</name>
    <dbReference type="NCBI Taxonomy" id="2764325"/>
    <lineage>
        <taxon>Bacteria</taxon>
        <taxon>Bacillati</taxon>
        <taxon>Bacillota</taxon>
        <taxon>Erysipelotrichia</taxon>
        <taxon>Erysipelotrichales</taxon>
        <taxon>Erysipelotrichaceae</taxon>
        <taxon>Amedibacillus</taxon>
    </lineage>
</organism>
<evidence type="ECO:0000313" key="4">
    <source>
        <dbReference type="Proteomes" id="UP000515856"/>
    </source>
</evidence>
<dbReference type="KEGG" id="ehn:H9Q80_06610"/>
<evidence type="ECO:0000313" key="3">
    <source>
        <dbReference type="EMBL" id="QNM13612.1"/>
    </source>
</evidence>
<dbReference type="EMBL" id="CP060636">
    <property type="protein sequence ID" value="QNM13612.1"/>
    <property type="molecule type" value="Genomic_DNA"/>
</dbReference>
<reference evidence="3 4" key="1">
    <citation type="submission" date="2020-08" db="EMBL/GenBank/DDBJ databases">
        <authorList>
            <person name="Liu C."/>
            <person name="Sun Q."/>
        </authorList>
    </citation>
    <scope>NUCLEOTIDE SEQUENCE [LARGE SCALE GENOMIC DNA]</scope>
    <source>
        <strain evidence="3 4">NSJ-61</strain>
    </source>
</reference>
<gene>
    <name evidence="3" type="ORF">H9Q80_06610</name>
    <name evidence="2" type="ORF">H9Q80_13490</name>
</gene>
<evidence type="ECO:0000313" key="2">
    <source>
        <dbReference type="EMBL" id="QNM11266.1"/>
    </source>
</evidence>
<dbReference type="EMBL" id="CP060636">
    <property type="protein sequence ID" value="QNM11266.1"/>
    <property type="molecule type" value="Genomic_DNA"/>
</dbReference>
<dbReference type="SUPFAM" id="SSF52540">
    <property type="entry name" value="P-loop containing nucleoside triphosphate hydrolases"/>
    <property type="match status" value="1"/>
</dbReference>
<dbReference type="PIRSF" id="PIRSF015040">
    <property type="entry name" value="ATPase_SAG2001_prd"/>
    <property type="match status" value="1"/>
</dbReference>
<dbReference type="GO" id="GO:0005524">
    <property type="term" value="F:ATP binding"/>
    <property type="evidence" value="ECO:0007669"/>
    <property type="project" value="UniProtKB-KW"/>
</dbReference>
<accession>A0A7G9GS30</accession>
<dbReference type="InterPro" id="IPR027417">
    <property type="entry name" value="P-loop_NTPase"/>
</dbReference>
<keyword evidence="3" id="KW-0067">ATP-binding</keyword>
<keyword evidence="4" id="KW-1185">Reference proteome</keyword>
<dbReference type="AlphaFoldDB" id="A0A7G9GS30"/>
<sequence length="816" mass="93485">MFPIKYIDNNLVWNKDNEVFAYYELIPYNYSFLSAEQKFIVHDSFRQLIAQSREGKIHALQIATESSIRSMQEQSKKLVTGKLKEVACQKIDEQTEALVSMIGDNQVDYRFFLGFKLMVTEEQLNLKNIKKSAWLTFKEFLHEVNHTLMNDFVSMPNDEINRYMKMEKLLENKISRRFKVRRLEIHDFGYLMEHLYGRDGIAYEDYEYQLPKKKLQKETLIKYYDLIRPTRCVIEESQRYLRLEHEDRESYVSYFTVNAIVGELDFPSSEIFYFQQQQFTFPVDTSMNVEIVENRKALTTVRNKKKELKDLDNHAYQAGSETSSNVVDALDSVDELETDLDQTKESMYKLSYVVRVSADDLDELKRRCDEVKDFYDDLNVKLVRPAGDMLGLHSEFLPASKRYINDYVQYVKSDFLAGLGFGATQQLGETTGIYMGYSVDTGRNVYLQPSLASQSVKGTVTNALASAFVGSLGGGKSFCNNLLVYYSVLFGGQAVILDPKSERGNWKETLPEIAHEINIVNLTSDKDNAGLLDPFVIMKNVKDAESLAIDILTFLTGISSRDGEKFPVLRKAVRSVTQSDSRGLLHVIDELRREDTPISRNIADHIDSFTDYDFAHLLFSDGTVENAISLDNQLNIIQVADLVLPDKDTTFEEYTTIELLSVSMLIVISTFALDFIHSDRSIFKIVDLDEAWAFLNVAQGETLSNKLVRAGRAMQAGVYFVTQSSGDVSKESLKNNIGLKFAFRSTDINEIKQTLEFFGIDKDDENNQKRLRDLENGQCLLQDLYGRVGVVQIHPVFEELLHAFDTRPPVQRNEVE</sequence>
<evidence type="ECO:0000256" key="1">
    <source>
        <dbReference type="SAM" id="Coils"/>
    </source>
</evidence>
<protein>
    <submittedName>
        <fullName evidence="3">ATP-binding protein</fullName>
    </submittedName>
</protein>
<dbReference type="RefSeq" id="WP_187426198.1">
    <property type="nucleotide sequence ID" value="NZ_CP060636.1"/>
</dbReference>
<proteinExistence type="predicted"/>
<keyword evidence="3" id="KW-0547">Nucleotide-binding</keyword>
<name>A0A7G9GS30_9FIRM</name>
<dbReference type="InterPro" id="IPR051162">
    <property type="entry name" value="T4SS_component"/>
</dbReference>
<dbReference type="Proteomes" id="UP000515856">
    <property type="component" value="Chromosome"/>
</dbReference>
<dbReference type="PANTHER" id="PTHR30121:SF6">
    <property type="entry name" value="SLR6007 PROTEIN"/>
    <property type="match status" value="1"/>
</dbReference>
<dbReference type="InterPro" id="IPR016628">
    <property type="entry name" value="ATPase_SAG2001_prd"/>
</dbReference>
<keyword evidence="1" id="KW-0175">Coiled coil</keyword>
<feature type="coiled-coil region" evidence="1">
    <location>
        <begin position="326"/>
        <end position="381"/>
    </location>
</feature>